<keyword evidence="6" id="KW-0408">Iron</keyword>
<evidence type="ECO:0000256" key="4">
    <source>
        <dbReference type="ARBA" id="ARBA00022723"/>
    </source>
</evidence>
<feature type="binding site" evidence="6">
    <location>
        <position position="372"/>
    </location>
    <ligand>
        <name>Mg(2+)</name>
        <dbReference type="ChEBI" id="CHEBI:18420"/>
    </ligand>
</feature>
<feature type="binding site" evidence="6">
    <location>
        <position position="45"/>
    </location>
    <ligand>
        <name>Mg(2+)</name>
        <dbReference type="ChEBI" id="CHEBI:18420"/>
    </ligand>
</feature>
<dbReference type="InterPro" id="IPR018194">
    <property type="entry name" value="Ni-dep_hyd_lsu_Ni_BS"/>
</dbReference>
<dbReference type="Gene3D" id="1.10.645.10">
    <property type="entry name" value="Cytochrome-c3 Hydrogenase, chain B"/>
    <property type="match status" value="1"/>
</dbReference>
<keyword evidence="8" id="KW-1185">Reference proteome</keyword>
<comment type="caution">
    <text evidence="7">The sequence shown here is derived from an EMBL/GenBank/DDBJ whole genome shotgun (WGS) entry which is preliminary data.</text>
</comment>
<evidence type="ECO:0000256" key="5">
    <source>
        <dbReference type="ARBA" id="ARBA00023002"/>
    </source>
</evidence>
<dbReference type="PROSITE" id="PS00508">
    <property type="entry name" value="NI_HGENASE_L_2"/>
    <property type="match status" value="1"/>
</dbReference>
<dbReference type="EC" id="1.12.1.2" evidence="7"/>
<dbReference type="OrthoDB" id="9761717at2"/>
<dbReference type="PANTHER" id="PTHR43600:SF2">
    <property type="entry name" value="F420-NON-REDUCING HYDROGENASE VHU SUBUNIT A"/>
    <property type="match status" value="1"/>
</dbReference>
<organism evidence="7 8">
    <name type="scientific">Rubripirellula reticaptiva</name>
    <dbReference type="NCBI Taxonomy" id="2528013"/>
    <lineage>
        <taxon>Bacteria</taxon>
        <taxon>Pseudomonadati</taxon>
        <taxon>Planctomycetota</taxon>
        <taxon>Planctomycetia</taxon>
        <taxon>Pirellulales</taxon>
        <taxon>Pirellulaceae</taxon>
        <taxon>Rubripirellula</taxon>
    </lineage>
</organism>
<dbReference type="SUPFAM" id="SSF56762">
    <property type="entry name" value="HydB/Nqo4-like"/>
    <property type="match status" value="1"/>
</dbReference>
<evidence type="ECO:0000256" key="1">
    <source>
        <dbReference type="ARBA" id="ARBA00001967"/>
    </source>
</evidence>
<proteinExistence type="inferred from homology"/>
<dbReference type="InterPro" id="IPR029014">
    <property type="entry name" value="NiFe-Hase_large"/>
</dbReference>
<feature type="binding site" evidence="6">
    <location>
        <position position="416"/>
    </location>
    <ligand>
        <name>Ni(2+)</name>
        <dbReference type="ChEBI" id="CHEBI:49786"/>
    </ligand>
</feature>
<name>A0A5C6EDI4_9BACT</name>
<evidence type="ECO:0000256" key="6">
    <source>
        <dbReference type="PIRSR" id="PIRSR601501-1"/>
    </source>
</evidence>
<keyword evidence="6" id="KW-0460">Magnesium</keyword>
<dbReference type="GO" id="GO:0008901">
    <property type="term" value="F:ferredoxin hydrogenase activity"/>
    <property type="evidence" value="ECO:0007669"/>
    <property type="project" value="InterPro"/>
</dbReference>
<reference evidence="7 8" key="1">
    <citation type="submission" date="2019-02" db="EMBL/GenBank/DDBJ databases">
        <title>Deep-cultivation of Planctomycetes and their phenomic and genomic characterization uncovers novel biology.</title>
        <authorList>
            <person name="Wiegand S."/>
            <person name="Jogler M."/>
            <person name="Boedeker C."/>
            <person name="Pinto D."/>
            <person name="Vollmers J."/>
            <person name="Rivas-Marin E."/>
            <person name="Kohn T."/>
            <person name="Peeters S.H."/>
            <person name="Heuer A."/>
            <person name="Rast P."/>
            <person name="Oberbeckmann S."/>
            <person name="Bunk B."/>
            <person name="Jeske O."/>
            <person name="Meyerdierks A."/>
            <person name="Storesund J.E."/>
            <person name="Kallscheuer N."/>
            <person name="Luecker S."/>
            <person name="Lage O.M."/>
            <person name="Pohl T."/>
            <person name="Merkel B.J."/>
            <person name="Hornburger P."/>
            <person name="Mueller R.-W."/>
            <person name="Bruemmer F."/>
            <person name="Labrenz M."/>
            <person name="Spormann A.M."/>
            <person name="Op Den Camp H."/>
            <person name="Overmann J."/>
            <person name="Amann R."/>
            <person name="Jetten M.S.M."/>
            <person name="Mascher T."/>
            <person name="Medema M.H."/>
            <person name="Devos D.P."/>
            <person name="Kaster A.-K."/>
            <person name="Ovreas L."/>
            <person name="Rohde M."/>
            <person name="Galperin M.Y."/>
            <person name="Jogler C."/>
        </authorList>
    </citation>
    <scope>NUCLEOTIDE SEQUENCE [LARGE SCALE GENOMIC DNA]</scope>
    <source>
        <strain evidence="7 8">Poly59</strain>
    </source>
</reference>
<dbReference type="AlphaFoldDB" id="A0A5C6EDI4"/>
<dbReference type="Pfam" id="PF00374">
    <property type="entry name" value="NiFeSe_Hases"/>
    <property type="match status" value="2"/>
</dbReference>
<dbReference type="Proteomes" id="UP000317977">
    <property type="component" value="Unassembled WGS sequence"/>
</dbReference>
<dbReference type="EMBL" id="SJPX01000006">
    <property type="protein sequence ID" value="TWU46700.1"/>
    <property type="molecule type" value="Genomic_DNA"/>
</dbReference>
<dbReference type="PANTHER" id="PTHR43600">
    <property type="entry name" value="COENZYME F420 HYDROGENASE, SUBUNIT ALPHA"/>
    <property type="match status" value="1"/>
</dbReference>
<dbReference type="RefSeq" id="WP_146537183.1">
    <property type="nucleotide sequence ID" value="NZ_SJPX01000006.1"/>
</dbReference>
<feature type="binding site" evidence="6">
    <location>
        <position position="422"/>
    </location>
    <ligand>
        <name>Mg(2+)</name>
        <dbReference type="ChEBI" id="CHEBI:18420"/>
    </ligand>
</feature>
<keyword evidence="4 6" id="KW-0479">Metal-binding</keyword>
<sequence>MTKTLTITVNALTRVEGEGALHVQVNGDTIESVRLAIYEPPRFFEAFLRGRKIEEVPDITARICGICPVAYQMTSVHAIENALGIRISLGVRQLRRLLYCAEWIESHVLHIFMLNAPDFFDCHSGIELAEHFPDQVNMGLRMKKIGNGLLELLGGRAIHPVNVRIGGFYRLPTRDELARQLPDLRWALDAAVKSAHWIAGFDFPEFNIECELVAMKHASEYPMNEGEIASTRFPSIPVDRYEEYFGELQVQHSTALQSVRRDSQTPYFLGPLARLELNHGNLTPQAKKLFQDICPPLPLRNRFHSIIARIIEVVHAFEEAIAIIESYSPPSEPFTEYKSHASRGCAATEAPRGMIYHHYEIDDRGSVVSSKIVPPTSQNQLQIEADLREYLPRFLQESDETIASECEKLIRNYDPCISCSTHFLTLRLERT</sequence>
<feature type="binding site" evidence="6">
    <location>
        <position position="67"/>
    </location>
    <ligand>
        <name>Ni(2+)</name>
        <dbReference type="ChEBI" id="CHEBI:49786"/>
    </ligand>
</feature>
<feature type="binding site" evidence="6">
    <location>
        <position position="64"/>
    </location>
    <ligand>
        <name>Ni(2+)</name>
        <dbReference type="ChEBI" id="CHEBI:49786"/>
    </ligand>
</feature>
<evidence type="ECO:0000313" key="8">
    <source>
        <dbReference type="Proteomes" id="UP000317977"/>
    </source>
</evidence>
<dbReference type="GO" id="GO:0003677">
    <property type="term" value="F:DNA binding"/>
    <property type="evidence" value="ECO:0007669"/>
    <property type="project" value="UniProtKB-KW"/>
</dbReference>
<dbReference type="GO" id="GO:0047985">
    <property type="term" value="F:hydrogen dehydrogenase activity"/>
    <property type="evidence" value="ECO:0007669"/>
    <property type="project" value="UniProtKB-EC"/>
</dbReference>
<dbReference type="InterPro" id="IPR001501">
    <property type="entry name" value="Ni-dep_hyd_lsu"/>
</dbReference>
<protein>
    <submittedName>
        <fullName evidence="7">NAD-reducing hydrogenase HoxS subunit beta</fullName>
        <ecNumber evidence="7">1.12.1.2</ecNumber>
    </submittedName>
</protein>
<comment type="cofactor">
    <cofactor evidence="1 6">
        <name>Ni(2+)</name>
        <dbReference type="ChEBI" id="CHEBI:49786"/>
    </cofactor>
</comment>
<feature type="binding site" evidence="6">
    <location>
        <position position="419"/>
    </location>
    <ligand>
        <name>Fe cation</name>
        <dbReference type="ChEBI" id="CHEBI:24875"/>
    </ligand>
</feature>
<evidence type="ECO:0000256" key="2">
    <source>
        <dbReference type="ARBA" id="ARBA00009292"/>
    </source>
</evidence>
<comment type="cofactor">
    <cofactor evidence="6">
        <name>Fe cation</name>
        <dbReference type="ChEBI" id="CHEBI:24875"/>
    </cofactor>
</comment>
<keyword evidence="5 7" id="KW-0560">Oxidoreductase</keyword>
<gene>
    <name evidence="7" type="primary">hoxH</name>
    <name evidence="7" type="ORF">Poly59_56730</name>
</gene>
<feature type="binding site" evidence="6">
    <location>
        <position position="67"/>
    </location>
    <ligand>
        <name>Fe cation</name>
        <dbReference type="ChEBI" id="CHEBI:24875"/>
    </ligand>
</feature>
<comment type="similarity">
    <text evidence="2">Belongs to the [NiFe]/[NiFeSe] hydrogenase large subunit family.</text>
</comment>
<dbReference type="GO" id="GO:0016151">
    <property type="term" value="F:nickel cation binding"/>
    <property type="evidence" value="ECO:0007669"/>
    <property type="project" value="InterPro"/>
</dbReference>
<accession>A0A5C6EDI4</accession>
<evidence type="ECO:0000256" key="3">
    <source>
        <dbReference type="ARBA" id="ARBA00022596"/>
    </source>
</evidence>
<keyword evidence="7" id="KW-0371">Homeobox</keyword>
<evidence type="ECO:0000313" key="7">
    <source>
        <dbReference type="EMBL" id="TWU46700.1"/>
    </source>
</evidence>
<keyword evidence="3 6" id="KW-0533">Nickel</keyword>